<dbReference type="Pfam" id="PF00989">
    <property type="entry name" value="PAS"/>
    <property type="match status" value="1"/>
</dbReference>
<dbReference type="InterPro" id="IPR013655">
    <property type="entry name" value="PAS_fold_3"/>
</dbReference>
<feature type="domain" description="PAC" evidence="15">
    <location>
        <begin position="1615"/>
        <end position="1667"/>
    </location>
</feature>
<dbReference type="eggNOG" id="COG2205">
    <property type="taxonomic scope" value="Bacteria"/>
</dbReference>
<dbReference type="InterPro" id="IPR016132">
    <property type="entry name" value="Phyto_chromo_attachment"/>
</dbReference>
<dbReference type="SMART" id="SM00086">
    <property type="entry name" value="PAC"/>
    <property type="match status" value="8"/>
</dbReference>
<reference evidence="17" key="1">
    <citation type="journal article" date="2013" name="Proc. Natl. Acad. Sci. U.S.A.">
        <title>Improving the coverage of the cyanobacterial phylum using diversity-driven genome sequencing.</title>
        <authorList>
            <person name="Shih P.M."/>
            <person name="Wu D."/>
            <person name="Latifi A."/>
            <person name="Axen S.D."/>
            <person name="Fewer D.P."/>
            <person name="Talla E."/>
            <person name="Calteau A."/>
            <person name="Cai F."/>
            <person name="Tandeau de Marsac N."/>
            <person name="Rippka R."/>
            <person name="Herdman M."/>
            <person name="Sivonen K."/>
            <person name="Coursin T."/>
            <person name="Laurent T."/>
            <person name="Goodwin L."/>
            <person name="Nolan M."/>
            <person name="Davenport K.W."/>
            <person name="Han C.S."/>
            <person name="Rubin E.M."/>
            <person name="Eisen J.A."/>
            <person name="Woyke T."/>
            <person name="Gugger M."/>
            <person name="Kerfeld C.A."/>
        </authorList>
    </citation>
    <scope>NUCLEOTIDE SEQUENCE [LARGE SCALE GENOMIC DNA]</scope>
    <source>
        <strain evidence="17">ATCC 27899 / PCC 7122</strain>
    </source>
</reference>
<feature type="domain" description="PAC" evidence="15">
    <location>
        <begin position="1477"/>
        <end position="1529"/>
    </location>
</feature>
<feature type="domain" description="PAC" evidence="15">
    <location>
        <begin position="1343"/>
        <end position="1394"/>
    </location>
</feature>
<dbReference type="InterPro" id="IPR013767">
    <property type="entry name" value="PAS_fold"/>
</dbReference>
<feature type="domain" description="PAS" evidence="14">
    <location>
        <begin position="1402"/>
        <end position="1474"/>
    </location>
</feature>
<dbReference type="SMART" id="SM00065">
    <property type="entry name" value="GAF"/>
    <property type="match status" value="1"/>
</dbReference>
<protein>
    <recommendedName>
        <fullName evidence="8">Circadian input-output histidine kinase CikA</fullName>
        <ecNumber evidence="3">2.7.13.3</ecNumber>
    </recommendedName>
</protein>
<dbReference type="SUPFAM" id="SSF47384">
    <property type="entry name" value="Homodimeric domain of signal transducing histidine kinase"/>
    <property type="match status" value="1"/>
</dbReference>
<dbReference type="GO" id="GO:0006355">
    <property type="term" value="P:regulation of DNA-templated transcription"/>
    <property type="evidence" value="ECO:0007669"/>
    <property type="project" value="InterPro"/>
</dbReference>
<feature type="domain" description="Histidine kinase" evidence="12">
    <location>
        <begin position="1818"/>
        <end position="2048"/>
    </location>
</feature>
<feature type="domain" description="PAC" evidence="15">
    <location>
        <begin position="1211"/>
        <end position="1263"/>
    </location>
</feature>
<dbReference type="InterPro" id="IPR005467">
    <property type="entry name" value="His_kinase_dom"/>
</dbReference>
<dbReference type="PATRIC" id="fig|272123.3.peg.252"/>
<keyword evidence="6 16" id="KW-0418">Kinase</keyword>
<dbReference type="Gene3D" id="2.10.70.100">
    <property type="match status" value="2"/>
</dbReference>
<keyword evidence="4 9" id="KW-0597">Phosphoprotein</keyword>
<dbReference type="Pfam" id="PF08448">
    <property type="entry name" value="PAS_4"/>
    <property type="match status" value="4"/>
</dbReference>
<dbReference type="eggNOG" id="COG2203">
    <property type="taxonomic scope" value="Bacteria"/>
</dbReference>
<dbReference type="CDD" id="cd00130">
    <property type="entry name" value="PAS"/>
    <property type="match status" value="8"/>
</dbReference>
<feature type="coiled-coil region" evidence="10">
    <location>
        <begin position="319"/>
        <end position="350"/>
    </location>
</feature>
<dbReference type="CDD" id="cd16922">
    <property type="entry name" value="HATPase_EvgS-ArcB-TorS-like"/>
    <property type="match status" value="1"/>
</dbReference>
<comment type="caution">
    <text evidence="9">Lacks conserved residue(s) required for the propagation of feature annotation.</text>
</comment>
<dbReference type="Gene3D" id="3.40.50.2300">
    <property type="match status" value="2"/>
</dbReference>
<evidence type="ECO:0000256" key="3">
    <source>
        <dbReference type="ARBA" id="ARBA00012438"/>
    </source>
</evidence>
<evidence type="ECO:0000313" key="17">
    <source>
        <dbReference type="Proteomes" id="UP000010474"/>
    </source>
</evidence>
<dbReference type="SMART" id="SM00091">
    <property type="entry name" value="PAS"/>
    <property type="match status" value="11"/>
</dbReference>
<keyword evidence="7" id="KW-0902">Two-component regulatory system</keyword>
<dbReference type="InterPro" id="IPR013656">
    <property type="entry name" value="PAS_4"/>
</dbReference>
<dbReference type="FunFam" id="3.30.450.20:FF:000099">
    <property type="entry name" value="Sensory box sensor histidine kinase"/>
    <property type="match status" value="1"/>
</dbReference>
<evidence type="ECO:0000259" key="15">
    <source>
        <dbReference type="PROSITE" id="PS50113"/>
    </source>
</evidence>
<dbReference type="InterPro" id="IPR052162">
    <property type="entry name" value="Sensor_kinase/Photoreceptor"/>
</dbReference>
<feature type="domain" description="PAC" evidence="15">
    <location>
        <begin position="684"/>
        <end position="736"/>
    </location>
</feature>
<dbReference type="PRINTS" id="PR00344">
    <property type="entry name" value="BCTRLSENSOR"/>
</dbReference>
<feature type="coiled-coil region" evidence="10">
    <location>
        <begin position="1784"/>
        <end position="1811"/>
    </location>
</feature>
<feature type="domain" description="PAS" evidence="14">
    <location>
        <begin position="1537"/>
        <end position="1612"/>
    </location>
</feature>
<feature type="domain" description="PAS" evidence="14">
    <location>
        <begin position="863"/>
        <end position="934"/>
    </location>
</feature>
<feature type="domain" description="Response regulatory" evidence="13">
    <location>
        <begin position="1"/>
        <end position="118"/>
    </location>
</feature>
<evidence type="ECO:0000256" key="4">
    <source>
        <dbReference type="ARBA" id="ARBA00022553"/>
    </source>
</evidence>
<dbReference type="InterPro" id="IPR003018">
    <property type="entry name" value="GAF"/>
</dbReference>
<evidence type="ECO:0000256" key="8">
    <source>
        <dbReference type="ARBA" id="ARBA00074306"/>
    </source>
</evidence>
<dbReference type="InterPro" id="IPR003661">
    <property type="entry name" value="HisK_dim/P_dom"/>
</dbReference>
<evidence type="ECO:0000256" key="10">
    <source>
        <dbReference type="SAM" id="Coils"/>
    </source>
</evidence>
<dbReference type="InterPro" id="IPR003594">
    <property type="entry name" value="HATPase_dom"/>
</dbReference>
<evidence type="ECO:0000259" key="12">
    <source>
        <dbReference type="PROSITE" id="PS50109"/>
    </source>
</evidence>
<dbReference type="PROSITE" id="PS50112">
    <property type="entry name" value="PAS"/>
    <property type="match status" value="6"/>
</dbReference>
<feature type="domain" description="PAS" evidence="14">
    <location>
        <begin position="1137"/>
        <end position="1192"/>
    </location>
</feature>
<dbReference type="InterPro" id="IPR011006">
    <property type="entry name" value="CheY-like_superfamily"/>
</dbReference>
<dbReference type="Gene3D" id="1.10.287.130">
    <property type="match status" value="1"/>
</dbReference>
<dbReference type="CDD" id="cd00082">
    <property type="entry name" value="HisKA"/>
    <property type="match status" value="1"/>
</dbReference>
<dbReference type="eggNOG" id="COG3829">
    <property type="taxonomic scope" value="Bacteria"/>
</dbReference>
<dbReference type="NCBIfam" id="TIGR00229">
    <property type="entry name" value="sensory_box"/>
    <property type="match status" value="5"/>
</dbReference>
<dbReference type="InterPro" id="IPR004358">
    <property type="entry name" value="Sig_transdc_His_kin-like_C"/>
</dbReference>
<dbReference type="EC" id="2.7.13.3" evidence="3"/>
<dbReference type="InterPro" id="IPR036097">
    <property type="entry name" value="HisK_dim/P_sf"/>
</dbReference>
<dbReference type="GO" id="GO:0000155">
    <property type="term" value="F:phosphorelay sensor kinase activity"/>
    <property type="evidence" value="ECO:0007669"/>
    <property type="project" value="InterPro"/>
</dbReference>
<feature type="domain" description="PAC" evidence="15">
    <location>
        <begin position="1059"/>
        <end position="1111"/>
    </location>
</feature>
<keyword evidence="5" id="KW-0808">Transferase</keyword>
<dbReference type="Pfam" id="PF00072">
    <property type="entry name" value="Response_reg"/>
    <property type="match status" value="2"/>
</dbReference>
<dbReference type="HOGENOM" id="CLU_227084_0_0_3"/>
<dbReference type="eggNOG" id="COG3706">
    <property type="taxonomic scope" value="Bacteria"/>
</dbReference>
<dbReference type="Gene3D" id="3.30.450.40">
    <property type="match status" value="1"/>
</dbReference>
<feature type="domain" description="Response regulatory" evidence="13">
    <location>
        <begin position="2077"/>
        <end position="2193"/>
    </location>
</feature>
<accession>K9ZAS6</accession>
<evidence type="ECO:0000259" key="11">
    <source>
        <dbReference type="PROSITE" id="PS50046"/>
    </source>
</evidence>
<dbReference type="FunFam" id="3.30.450.20:FF:000155">
    <property type="entry name" value="Sensor histidine kinase TodS"/>
    <property type="match status" value="1"/>
</dbReference>
<dbReference type="Pfam" id="PF08447">
    <property type="entry name" value="PAS_3"/>
    <property type="match status" value="5"/>
</dbReference>
<dbReference type="SMART" id="SM00388">
    <property type="entry name" value="HisKA"/>
    <property type="match status" value="1"/>
</dbReference>
<dbReference type="Pfam" id="PF01590">
    <property type="entry name" value="GAF"/>
    <property type="match status" value="1"/>
</dbReference>
<dbReference type="Proteomes" id="UP000010474">
    <property type="component" value="Chromosome"/>
</dbReference>
<dbReference type="SUPFAM" id="SSF55785">
    <property type="entry name" value="PYP-like sensor domain (PAS domain)"/>
    <property type="match status" value="11"/>
</dbReference>
<dbReference type="InterPro" id="IPR001789">
    <property type="entry name" value="Sig_transdc_resp-reg_receiver"/>
</dbReference>
<feature type="domain" description="PAS" evidence="14">
    <location>
        <begin position="984"/>
        <end position="1053"/>
    </location>
</feature>
<dbReference type="InterPro" id="IPR000014">
    <property type="entry name" value="PAS"/>
</dbReference>
<feature type="domain" description="PAC" evidence="15">
    <location>
        <begin position="810"/>
        <end position="862"/>
    </location>
</feature>
<evidence type="ECO:0000256" key="5">
    <source>
        <dbReference type="ARBA" id="ARBA00022679"/>
    </source>
</evidence>
<dbReference type="PANTHER" id="PTHR43304:SF1">
    <property type="entry name" value="PAC DOMAIN-CONTAINING PROTEIN"/>
    <property type="match status" value="1"/>
</dbReference>
<keyword evidence="17" id="KW-1185">Reference proteome</keyword>
<dbReference type="PROSITE" id="PS50110">
    <property type="entry name" value="RESPONSE_REGULATORY"/>
    <property type="match status" value="2"/>
</dbReference>
<evidence type="ECO:0000256" key="9">
    <source>
        <dbReference type="PROSITE-ProRule" id="PRU00169"/>
    </source>
</evidence>
<comment type="similarity">
    <text evidence="2">In the N-terminal section; belongs to the phytochrome family.</text>
</comment>
<evidence type="ECO:0000256" key="1">
    <source>
        <dbReference type="ARBA" id="ARBA00000085"/>
    </source>
</evidence>
<organism evidence="16 17">
    <name type="scientific">Anabaena cylindrica (strain ATCC 27899 / PCC 7122)</name>
    <dbReference type="NCBI Taxonomy" id="272123"/>
    <lineage>
        <taxon>Bacteria</taxon>
        <taxon>Bacillati</taxon>
        <taxon>Cyanobacteriota</taxon>
        <taxon>Cyanophyceae</taxon>
        <taxon>Nostocales</taxon>
        <taxon>Nostocaceae</taxon>
        <taxon>Anabaena</taxon>
    </lineage>
</organism>
<feature type="domain" description="PAC" evidence="15">
    <location>
        <begin position="423"/>
        <end position="474"/>
    </location>
</feature>
<dbReference type="SUPFAM" id="SSF55874">
    <property type="entry name" value="ATPase domain of HSP90 chaperone/DNA topoisomerase II/histidine kinase"/>
    <property type="match status" value="1"/>
</dbReference>
<dbReference type="InterPro" id="IPR035965">
    <property type="entry name" value="PAS-like_dom_sf"/>
</dbReference>
<dbReference type="PROSITE" id="PS50046">
    <property type="entry name" value="PHYTOCHROME_2"/>
    <property type="match status" value="1"/>
</dbReference>
<dbReference type="KEGG" id="acy:Anacy_0233"/>
<dbReference type="FunFam" id="1.10.287.130:FF:000145">
    <property type="entry name" value="Sensory transduction histidine kinase"/>
    <property type="match status" value="1"/>
</dbReference>
<evidence type="ECO:0000259" key="13">
    <source>
        <dbReference type="PROSITE" id="PS50110"/>
    </source>
</evidence>
<dbReference type="Gene3D" id="3.30.450.20">
    <property type="entry name" value="PAS domain"/>
    <property type="match status" value="11"/>
</dbReference>
<feature type="domain" description="PAS" evidence="14">
    <location>
        <begin position="737"/>
        <end position="807"/>
    </location>
</feature>
<evidence type="ECO:0000256" key="6">
    <source>
        <dbReference type="ARBA" id="ARBA00022777"/>
    </source>
</evidence>
<dbReference type="SUPFAM" id="SSF55781">
    <property type="entry name" value="GAF domain-like"/>
    <property type="match status" value="1"/>
</dbReference>
<proteinExistence type="inferred from homology"/>
<sequence>MILESAPEDRLLYCRYLSQDRTATYDVLEAESGLKALTQLTDFQPDLILLNYQLPDVDGLEFLSKLRSQFGSLQIPVIMLANQGDEAIAVAAMKNGALDYMVKSKLTPNGLHRGVHTALEKTRLIKQIQMQEQQKQLFAGISFRIRQFLHLEEILKTAVEEVRELLKADRTIVYQFDQQMNGKIVAESVLPSWKAVLNLQIQESLLENNGTSYRDYKIRAISDIYDAGLTTAYINLLEQFQVKANLVVPIFLNTEARGQVAEDKKQTGNLTLLPVSQSSSHVLWGLLIAHQCSETREWQTNELDILQQLSVQLSVAIQQAQLYENLQNLNTSLEQKVEERTQELQASERRFRAIFNNTFQFTGLLTTEGILLEANQTVLNFGGIKIEDVVNRPFWEAYWWQISQVTQDNLKKNIARAAQGEFIRYEVNVLGAAGVATIDFSLRPLKNELDKVVMLIAEGRDITEKKRVESERLDALQALKTSEIELRGLFNAMVDVIVVLDKQGRYLKIAPTNTDKLYRPAQEVLGKTVHEVLPGHIADLCMSMIEQTLARQESLECAYSLQIGNQHVWFDAKVSPISPEAVIWVARDISTAKRSEIIRQQAEQAFQESQTLLQLVMDSLPMAIFWKDKNCRYLGCNRQLVLDAGVSSLADIIGKTDFDMPWKDQAPLYQAGDRLVMESGLPQFNLEEPCTNGENLSRWLRTNKIPLLTPAGEIIGVLVSYEDITERKEMERALEKSERRYATLAASAPVGIYRTDIAGNCLYVNDRWCQIAGLTPEEATGFGWTRGLHPEDREMIAAEWNQYVQTGKTFNLEYRFQQPDGAEIWVFGQAVPELDQEGTVIGYVGTVTDINRRKQAEKALRQSEQLYRSLVDNFPNGVVVLFDHNLRYLLVGGLGLASAGLSKAEMEGKTIWEIFTPEVTEMIAPLLRQALAGESVIAEVPYRDRFYITHNIPVRDDQGNVIAGILMSQDITQRKQSEDALKTSEEKFRQFAENSREVILLRQIDSGKLLYVNPAYEKIWQQTSESLYENPDSWMNFLHPSDRQRIHSAYQNAGGQIFLNEEYRIIRPDGSMRWIRGRCFPIRNAAGEIYRIGAMAEDITDRKYTEEERDHLLQILEEQNQTLETQVTERTAELQQSEKRFRNLVETSSDWVWEINECGIYTYASPQIFDVLGYSPEEVLGKTPFHLMPPEESLRVLTQFMKFILIQAPFQCLENIHLHKDGRLITLETSAVPIFDEDGEFRGYRGMDRDITIRKLSEATLRQNEVRFQRIAANVPGVMYQYLLHPDGSHKFVYVSDRCKELYELPSATMLENGNVLFNMTHPDDLPTLQESMIRSASTLQQWSWEGRIITPSGHIKWIQGVAQPQKQANGDILWDGLILDISERARMEAERKKIEIALRNLSDRLDLAIKSAQIGIWDWDIVNDCLLWDDQMYELYGVQASNFTGAYQAWEAGLHPDDLLFCRDAIQQAIAGKSDFEPEFRVIWPDGTIKFIKAYALIQSDSQGKAQRMIGINFDISERKQSEAQLQAAEVQLRSLSDRLSLAVKSAKIGIWDLDLINDSLVWDEQMYEIFGVTPLNFDPSQGAWAKFEEFVHPDDKITIRNTVQQVIAEDRELDIEFRIILSNGTIRILKGYAIVQHNSQGQAQRMIGVNYDITSRKLAEAEIIRSRDLREAIFNESADALFLVDAETVKTIDCNQRAVEMFAAANKIDLINIDGHELQKLQFTSEEMQAIVDDMNKQGFWSQEIEYKTFKGDLFWGSLAAKQITVASQKMNLVRVTDISQRKLAEEQLHQTNKQLAAFNHELARATRLKDEFLANMSHELRTPLNAILGISEALQDEVLGVITEKQRRGLQTIERSGNHLLELINDILDLSKIEAGQLELHYTQIAISPLCQSSLSFIKQQAFQKHIHLEVKIQPNLPDLLLDERRIRQVLINLLNNAVKFTPEGGQITLEVTHQQLDPEADMTSLRNWIQIAVIDTGIGIAPENINKLFQPFIQIDSSLNRQYAGTGLGLALVKRIVEIHGGRVGVSSEIGVGSRFTFDLPCGHVSEPAQESVQQISSNVDSTAHNTPQESPLILLAEDNEANIFTISNYLEAKGYRIILAKNGQQAIALTKEQTPDLILMDIQMPGIDGMEAIKLIRVEPKLANIPIIALTALAMPGDQEKCLAAGADYYLTKPVILKQLVTTMQQLLSAKKQ</sequence>
<dbReference type="FunFam" id="3.30.565.10:FF:000010">
    <property type="entry name" value="Sensor histidine kinase RcsC"/>
    <property type="match status" value="1"/>
</dbReference>
<dbReference type="InterPro" id="IPR029016">
    <property type="entry name" value="GAF-like_dom_sf"/>
</dbReference>
<feature type="domain" description="PAC" evidence="15">
    <location>
        <begin position="920"/>
        <end position="983"/>
    </location>
</feature>
<feature type="modified residue" description="4-aspartylphosphate" evidence="9">
    <location>
        <position position="2126"/>
    </location>
</feature>
<dbReference type="CDD" id="cd00156">
    <property type="entry name" value="REC"/>
    <property type="match status" value="1"/>
</dbReference>
<dbReference type="InterPro" id="IPR000700">
    <property type="entry name" value="PAS-assoc_C"/>
</dbReference>
<feature type="domain" description="Phytochrome chromophore attachment site" evidence="11">
    <location>
        <begin position="150"/>
        <end position="312"/>
    </location>
</feature>
<dbReference type="SUPFAM" id="SSF52172">
    <property type="entry name" value="CheY-like"/>
    <property type="match status" value="2"/>
</dbReference>
<dbReference type="eggNOG" id="COG0784">
    <property type="taxonomic scope" value="Bacteria"/>
</dbReference>
<dbReference type="Pfam" id="PF02518">
    <property type="entry name" value="HATPase_c"/>
    <property type="match status" value="1"/>
</dbReference>
<dbReference type="PROSITE" id="PS50109">
    <property type="entry name" value="HIS_KIN"/>
    <property type="match status" value="1"/>
</dbReference>
<dbReference type="InterPro" id="IPR001610">
    <property type="entry name" value="PAC"/>
</dbReference>
<name>K9ZAS6_ANACC</name>
<dbReference type="STRING" id="272123.Anacy_0233"/>
<dbReference type="Pfam" id="PF13188">
    <property type="entry name" value="PAS_8"/>
    <property type="match status" value="1"/>
</dbReference>
<evidence type="ECO:0000313" key="16">
    <source>
        <dbReference type="EMBL" id="AFZ55839.1"/>
    </source>
</evidence>
<comment type="catalytic activity">
    <reaction evidence="1">
        <text>ATP + protein L-histidine = ADP + protein N-phospho-L-histidine.</text>
        <dbReference type="EC" id="2.7.13.3"/>
    </reaction>
</comment>
<feature type="coiled-coil region" evidence="10">
    <location>
        <begin position="1113"/>
        <end position="1140"/>
    </location>
</feature>
<evidence type="ECO:0000256" key="7">
    <source>
        <dbReference type="ARBA" id="ARBA00023012"/>
    </source>
</evidence>
<dbReference type="PANTHER" id="PTHR43304">
    <property type="entry name" value="PHYTOCHROME-LIKE PROTEIN CPH1"/>
    <property type="match status" value="1"/>
</dbReference>
<evidence type="ECO:0000259" key="14">
    <source>
        <dbReference type="PROSITE" id="PS50112"/>
    </source>
</evidence>
<dbReference type="InterPro" id="IPR036890">
    <property type="entry name" value="HATPase_C_sf"/>
</dbReference>
<dbReference type="Gene3D" id="3.30.565.10">
    <property type="entry name" value="Histidine kinase-like ATPase, C-terminal domain"/>
    <property type="match status" value="1"/>
</dbReference>
<gene>
    <name evidence="16" type="ordered locus">Anacy_0233</name>
</gene>
<dbReference type="EMBL" id="CP003659">
    <property type="protein sequence ID" value="AFZ55839.1"/>
    <property type="molecule type" value="Genomic_DNA"/>
</dbReference>
<dbReference type="SMART" id="SM00448">
    <property type="entry name" value="REC"/>
    <property type="match status" value="2"/>
</dbReference>
<dbReference type="PROSITE" id="PS50113">
    <property type="entry name" value="PAC"/>
    <property type="match status" value="9"/>
</dbReference>
<dbReference type="eggNOG" id="COG2202">
    <property type="taxonomic scope" value="Bacteria"/>
</dbReference>
<evidence type="ECO:0000256" key="2">
    <source>
        <dbReference type="ARBA" id="ARBA00006402"/>
    </source>
</evidence>
<keyword evidence="10" id="KW-0175">Coiled coil</keyword>
<dbReference type="Pfam" id="PF00512">
    <property type="entry name" value="HisKA"/>
    <property type="match status" value="1"/>
</dbReference>
<dbReference type="SMART" id="SM00387">
    <property type="entry name" value="HATPase_c"/>
    <property type="match status" value="1"/>
</dbReference>